<sequence>RVDARASRAALNLRPSSGVAALPAALIADPSVGLPDSPQALSFALTLAGTLPGWGLTGTLPWQVRLNAPGAATTTLTLQRTPLPMDIPNELTTRGRRDAPTLTVNWRADADLAALSADWLAVPAQLRPGMGVITVRPGGAVQVRPRGTTGAPWVGLLISAALLPLAALGARRA</sequence>
<evidence type="ECO:0000313" key="2">
    <source>
        <dbReference type="EMBL" id="MXV18997.1"/>
    </source>
</evidence>
<accession>A0A6I4YIY7</accession>
<keyword evidence="3" id="KW-1185">Reference proteome</keyword>
<dbReference type="EMBL" id="WVHK01000011">
    <property type="protein sequence ID" value="MXV18997.1"/>
    <property type="molecule type" value="Genomic_DNA"/>
</dbReference>
<gene>
    <name evidence="2" type="ORF">GLX28_05005</name>
</gene>
<comment type="caution">
    <text evidence="2">The sequence shown here is derived from an EMBL/GenBank/DDBJ whole genome shotgun (WGS) entry which is preliminary data.</text>
</comment>
<name>A0A6I4YIY7_9DEIO</name>
<dbReference type="AlphaFoldDB" id="A0A6I4YIY7"/>
<keyword evidence="1" id="KW-0472">Membrane</keyword>
<proteinExistence type="predicted"/>
<organism evidence="2 3">
    <name type="scientific">Deinococcus xianganensis</name>
    <dbReference type="NCBI Taxonomy" id="1507289"/>
    <lineage>
        <taxon>Bacteria</taxon>
        <taxon>Thermotogati</taxon>
        <taxon>Deinococcota</taxon>
        <taxon>Deinococci</taxon>
        <taxon>Deinococcales</taxon>
        <taxon>Deinococcaceae</taxon>
        <taxon>Deinococcus</taxon>
    </lineage>
</organism>
<reference evidence="2 3" key="1">
    <citation type="submission" date="2019-11" db="EMBL/GenBank/DDBJ databases">
        <title>Genome sequence of Deinococcus xianganensis Y35, AI-2 producing algicidal bacterium, isolated from lake water.</title>
        <authorList>
            <person name="Li Y."/>
        </authorList>
    </citation>
    <scope>NUCLEOTIDE SEQUENCE [LARGE SCALE GENOMIC DNA]</scope>
    <source>
        <strain evidence="2 3">Y35</strain>
    </source>
</reference>
<keyword evidence="1" id="KW-0812">Transmembrane</keyword>
<evidence type="ECO:0000313" key="3">
    <source>
        <dbReference type="Proteomes" id="UP000430519"/>
    </source>
</evidence>
<feature type="non-terminal residue" evidence="2">
    <location>
        <position position="1"/>
    </location>
</feature>
<dbReference type="RefSeq" id="WP_160977296.1">
    <property type="nucleotide sequence ID" value="NZ_WVHK01000011.1"/>
</dbReference>
<protein>
    <submittedName>
        <fullName evidence="2">Uncharacterized protein</fullName>
    </submittedName>
</protein>
<keyword evidence="1" id="KW-1133">Transmembrane helix</keyword>
<dbReference type="Proteomes" id="UP000430519">
    <property type="component" value="Unassembled WGS sequence"/>
</dbReference>
<evidence type="ECO:0000256" key="1">
    <source>
        <dbReference type="SAM" id="Phobius"/>
    </source>
</evidence>
<feature type="transmembrane region" description="Helical" evidence="1">
    <location>
        <begin position="150"/>
        <end position="170"/>
    </location>
</feature>